<dbReference type="Gene3D" id="3.30.70.1820">
    <property type="entry name" value="L1 transposable element, RRM domain"/>
    <property type="match status" value="1"/>
</dbReference>
<sequence>MTHHKGRKQAGRAEKLNFFGQKNNLGAWTSQAEIQDGTEMGTNTPDVNDSLAAETVTEPVTQTYLTQALEVLSSKLISSWQSSFNILRHDIQELGSRTSHMESKLDEFATAHNDLVTHVEEREQKIVQIQAKLMDNEDRACRNNLRLRGVPEEVQPADLPAYARGLLHAYAPEIPADMLLVDRIHRVLRLKQLPETVLRYVLLRAHYYHIKEHVLKASHNPQRTTPVLKYLLTCRRQCSAREEYFPQSWRC</sequence>
<dbReference type="AlphaFoldDB" id="A0AAD1RWZ6"/>
<organism evidence="1 2">
    <name type="scientific">Pelobates cultripes</name>
    <name type="common">Western spadefoot toad</name>
    <dbReference type="NCBI Taxonomy" id="61616"/>
    <lineage>
        <taxon>Eukaryota</taxon>
        <taxon>Metazoa</taxon>
        <taxon>Chordata</taxon>
        <taxon>Craniata</taxon>
        <taxon>Vertebrata</taxon>
        <taxon>Euteleostomi</taxon>
        <taxon>Amphibia</taxon>
        <taxon>Batrachia</taxon>
        <taxon>Anura</taxon>
        <taxon>Pelobatoidea</taxon>
        <taxon>Pelobatidae</taxon>
        <taxon>Pelobates</taxon>
    </lineage>
</organism>
<dbReference type="EMBL" id="OW240915">
    <property type="protein sequence ID" value="CAH2283131.1"/>
    <property type="molecule type" value="Genomic_DNA"/>
</dbReference>
<reference evidence="1" key="1">
    <citation type="submission" date="2022-03" db="EMBL/GenBank/DDBJ databases">
        <authorList>
            <person name="Alioto T."/>
            <person name="Alioto T."/>
            <person name="Gomez Garrido J."/>
        </authorList>
    </citation>
    <scope>NUCLEOTIDE SEQUENCE</scope>
</reference>
<protein>
    <submittedName>
        <fullName evidence="1">Uncharacterized protein</fullName>
    </submittedName>
</protein>
<evidence type="ECO:0000313" key="2">
    <source>
        <dbReference type="Proteomes" id="UP001295444"/>
    </source>
</evidence>
<accession>A0AAD1RWZ6</accession>
<gene>
    <name evidence="1" type="ORF">PECUL_23A009021</name>
</gene>
<dbReference type="PANTHER" id="PTHR11505">
    <property type="entry name" value="L1 TRANSPOSABLE ELEMENT-RELATED"/>
    <property type="match status" value="1"/>
</dbReference>
<evidence type="ECO:0000313" key="1">
    <source>
        <dbReference type="EMBL" id="CAH2283131.1"/>
    </source>
</evidence>
<keyword evidence="2" id="KW-1185">Reference proteome</keyword>
<dbReference type="InterPro" id="IPR004244">
    <property type="entry name" value="Transposase_22"/>
</dbReference>
<proteinExistence type="predicted"/>
<name>A0AAD1RWZ6_PELCU</name>
<dbReference type="Proteomes" id="UP001295444">
    <property type="component" value="Chromosome 04"/>
</dbReference>